<feature type="compositionally biased region" description="Acidic residues" evidence="2">
    <location>
        <begin position="483"/>
        <end position="500"/>
    </location>
</feature>
<reference evidence="4" key="1">
    <citation type="submission" date="2016-10" db="EMBL/GenBank/DDBJ databases">
        <authorList>
            <person name="Benchimol M."/>
            <person name="Almeida L.G."/>
            <person name="Vasconcelos A.T."/>
            <person name="Perreira-Neves A."/>
            <person name="Rosa I.A."/>
            <person name="Tasca T."/>
            <person name="Bogo M.R."/>
            <person name="de Souza W."/>
        </authorList>
    </citation>
    <scope>NUCLEOTIDE SEQUENCE [LARGE SCALE GENOMIC DNA]</scope>
    <source>
        <strain evidence="4">K</strain>
    </source>
</reference>
<dbReference type="GeneID" id="94846504"/>
<dbReference type="PROSITE" id="PS50058">
    <property type="entry name" value="G_PROTEIN_GAMMA"/>
    <property type="match status" value="1"/>
</dbReference>
<feature type="coiled-coil region" evidence="1">
    <location>
        <begin position="677"/>
        <end position="732"/>
    </location>
</feature>
<keyword evidence="1" id="KW-0175">Coiled coil</keyword>
<feature type="domain" description="G protein gamma" evidence="3">
    <location>
        <begin position="591"/>
        <end position="651"/>
    </location>
</feature>
<dbReference type="PANTHER" id="PTHR20916">
    <property type="entry name" value="CYSTEINE AND GLYCINE-RICH PROTEIN 2 BINDING PROTEIN"/>
    <property type="match status" value="1"/>
</dbReference>
<comment type="caution">
    <text evidence="4">The sequence shown here is derived from an EMBL/GenBank/DDBJ whole genome shotgun (WGS) entry which is preliminary data.</text>
</comment>
<dbReference type="VEuPathDB" id="TrichDB:TRFO_38040"/>
<feature type="coiled-coil region" evidence="1">
    <location>
        <begin position="588"/>
        <end position="622"/>
    </location>
</feature>
<organism evidence="4 5">
    <name type="scientific">Tritrichomonas foetus</name>
    <dbReference type="NCBI Taxonomy" id="1144522"/>
    <lineage>
        <taxon>Eukaryota</taxon>
        <taxon>Metamonada</taxon>
        <taxon>Parabasalia</taxon>
        <taxon>Tritrichomonadida</taxon>
        <taxon>Tritrichomonadidae</taxon>
        <taxon>Tritrichomonas</taxon>
    </lineage>
</organism>
<feature type="compositionally biased region" description="Low complexity" evidence="2">
    <location>
        <begin position="7"/>
        <end position="20"/>
    </location>
</feature>
<gene>
    <name evidence="4" type="ORF">TRFO_38040</name>
</gene>
<dbReference type="EMBL" id="MLAK01001219">
    <property type="protein sequence ID" value="OHS95817.1"/>
    <property type="molecule type" value="Genomic_DNA"/>
</dbReference>
<dbReference type="Proteomes" id="UP000179807">
    <property type="component" value="Unassembled WGS sequence"/>
</dbReference>
<evidence type="ECO:0000256" key="2">
    <source>
        <dbReference type="SAM" id="MobiDB-lite"/>
    </source>
</evidence>
<feature type="region of interest" description="Disordered" evidence="2">
    <location>
        <begin position="481"/>
        <end position="507"/>
    </location>
</feature>
<proteinExistence type="predicted"/>
<evidence type="ECO:0000313" key="5">
    <source>
        <dbReference type="Proteomes" id="UP000179807"/>
    </source>
</evidence>
<feature type="compositionally biased region" description="Polar residues" evidence="2">
    <location>
        <begin position="30"/>
        <end position="43"/>
    </location>
</feature>
<keyword evidence="5" id="KW-1185">Reference proteome</keyword>
<evidence type="ECO:0000313" key="4">
    <source>
        <dbReference type="EMBL" id="OHS95817.1"/>
    </source>
</evidence>
<feature type="region of interest" description="Disordered" evidence="2">
    <location>
        <begin position="1"/>
        <end position="79"/>
    </location>
</feature>
<protein>
    <recommendedName>
        <fullName evidence="3">G protein gamma domain-containing protein</fullName>
    </recommendedName>
</protein>
<sequence length="1179" mass="133103">MKKIPQRRSSTAASPSRSSPVKFKPGNSPIKFQNASPNKTTGLPTLKMKSDISNCSASSNPQNESNNSNNHSHSLKNQIHQTSIKNPKFLNSNNLQKSFSFNIFKKKFESVFENASQFLNLTGSVEAIREEFPQQTLTELTRYFHTYVQALRKGNLGQAKFHGTKFAKCWTSFDHSFDSVAIIGHSAIKTSIANSLDALEAAIKDVETSLAEIKANNKKDQEINNFGNNNFNSNSWNNNLNNDRIEIHDRAAKSCAIHLHSIQKLRKKSIDFLLRKTPNNSQFASTSNLPEIKQFLHSNENNTEIIDDTNQGIAKNETNQETKHETNQNASVIVDSSTSNDHSKLINSGDSCRRKPKVIDFEITDDPNYSTINEKNKIISSQLLEQITDDARVITRRLSESFLKEFAQVGLRGSMRLRTESSAASSDVIRGLKAAALFDESVLKLDQSISEFESLLKESYSLAGLPSDIGEQKENKTIKFTLADEDEADDEDEDELSDPIDSDKKNQNELQSLEKENKDETDFENDDEFNVTDGIIGFVEKTRKKLFERVVNKRFGNWFCNTLIKLAVAEKKELEMSQRNNFELQKLLEKNNSNIIDLQKEMENLKHELSNKNIEITKINQELSEYVSRMTEKDAEIRDMKMKESEEIEKKVNNYKAIEVQTEKSKESSALENLTNLRESIRQLSGIEITNNNEENEEKNDTALLTVIRSKINSLEEQKIELTRRAVDAESKLAERDDESTEIARIISTVLIETGMVKDDNESENNVENQNKENEEPKIKSFLIEQLKFVQKAVVKARARLAAAVERSDYDGGTSLLNLVARVEEAAVHLAVTGVKGDEFTELAIKAANNVINQRRSLIRINEAMNDVLSTYKTENNNCHINNPIEPVEIEKKNLEDEAEAAVMAVRESIVTLAKTSENPLQIITVKLATADARRGLVSRAKNVISVLLESDNKQLNNGNDENNIDQEVSHLLDLLESSKKSTNIATMKRIENRLCKMLNVQNVNEDDLTNHVFDLLSSLEKQFEKYSVFVKDIKSKLHVLGEGKEEIDSVSEKVLSTPSQTMPFIEQVRIFSDVFDYIPVSSRNDANLFLPEIASAVHGLHESITCLKPFSTTLGSIQDSYNMKNMNPTNAENLMNDINSLKTLFNNLEKKNINALVISTLARFLTLISSLVTMIFKK</sequence>
<dbReference type="GO" id="GO:0007186">
    <property type="term" value="P:G protein-coupled receptor signaling pathway"/>
    <property type="evidence" value="ECO:0007669"/>
    <property type="project" value="InterPro"/>
</dbReference>
<dbReference type="RefSeq" id="XP_068348954.1">
    <property type="nucleotide sequence ID" value="XM_068511800.1"/>
</dbReference>
<dbReference type="PANTHER" id="PTHR20916:SF18">
    <property type="entry name" value="IPT_TIG DOMAIN-CONTAINING PROTEIN"/>
    <property type="match status" value="1"/>
</dbReference>
<dbReference type="InterPro" id="IPR015898">
    <property type="entry name" value="G-protein_gamma-like_dom"/>
</dbReference>
<name>A0A1J4JAX1_9EUKA</name>
<accession>A0A1J4JAX1</accession>
<dbReference type="AlphaFoldDB" id="A0A1J4JAX1"/>
<evidence type="ECO:0000259" key="3">
    <source>
        <dbReference type="PROSITE" id="PS50058"/>
    </source>
</evidence>
<feature type="compositionally biased region" description="Low complexity" evidence="2">
    <location>
        <begin position="56"/>
        <end position="77"/>
    </location>
</feature>
<evidence type="ECO:0000256" key="1">
    <source>
        <dbReference type="SAM" id="Coils"/>
    </source>
</evidence>